<keyword evidence="4 6" id="KW-0472">Membrane</keyword>
<feature type="region of interest" description="Disordered" evidence="5">
    <location>
        <begin position="1539"/>
        <end position="1560"/>
    </location>
</feature>
<accession>A0ABQ1X4X1</accession>
<evidence type="ECO:0000256" key="6">
    <source>
        <dbReference type="SAM" id="Phobius"/>
    </source>
</evidence>
<sequence length="1560" mass="172821">MRGADLPGNGRGEPCIFASGCLPLPLFRLSVPRFLSVTLKVLFALLLLVMLAVVGALVALRVPSVQTNLAKRAASILTDKLGQQVIVGRVDVRPFSRVLLEGVRVLDRRGNELFNIGRADADIRLFTVFDPSHLHVGKLTLEEPRFNLVTYKDQPDSTTLTQFISSIKRLLGPPDTTKVSKPFDFKIEAIGLRNGRFVLERHDVPRIPEYGRTMDYAHMQLDSIYADADQLWFKGDTIHANIRGLRTVDTPSGTRLRELTSNMTYAGKFWEFDQLMLRVQNSQLHDYLRFEYDHFLNFTDFNDSVKVIARLQPSRVYSDDIAKFAPQKFMRELNETVLISGQAKGYVRNFTTKNLDIQYGRNSRVKGDINVEGLPNFKESFIEMRLQPSVVDGRDIRRYIPASGWPYVQRLGTVRLKGQFLGFYNDFVANGSFQTALGSVVSDVNLKFKDDPRFSSYEGQVRTTGFQLGKLLGDESLVRDITMNGKVAGVGFDARTARLTANATVQSIWLNGYRYRNITTNGKFSRESFTGTLAANDPSLQFDADGTIDLNRARQAFDLRARVRRADLRALGLTRQSVTVATTADVKFQGLKLDNLLGYARLRNSRLSYAGRTVPVDTLDIISRYGGGQRRLTVRSEVLNLDLAGNFTPTTVIRDVTTLVTEYRLNFQSHDADIAAYYRRKRQRPLPDYQIALNLYLKRPNPVVRLFMPQLFISDSTRIDGSFRNGQTSIFQLGGHVDNFRYDSLQLLDSDFELNTSKLPYQPEVLAQANITSARQRVPGLGATEKFYVEGVWDQEQINFSTSLAQTGTTNKAQINGALAFLEDAVKITFRQSGVNVLGKEWAIAPDNSLLISGGGKEFDFQNVTLSNGSQSISAQGFLSQNPNKPLALTVKDFELSTLNGLTGGQKFAGRVNALGTISGVYGPLVINSSLKVDSLRMDNVLIGNVQGRGDWDNGAKRLAVNLDVERDQQRAVTVTGTYTPSAETQQLNLTGVLDNAPIKLAEPFLNTLFRDLQGTAVGTLRLNGKLSAPVLTGNLDVTDGQLTFIYLGTTYTFADRIRFLEDRIALQNIAVRDPQGNTGVVNGSIFQRGFQDMRLDLNASFRKLQVLNTTRKDNELYFGQAYATGTAIVRGPADNLFMNVTARSEAGTRVSLPFDNTAKAEQAKYIKFVNRNLPDTARTARVEVAGTTDLSGIRLNMNLDITPDAYVELLLDESTGDIIRGTAAGQLRLNIDTRGDFNMYGQVEIVRGAYNFTLQGLVNKEFVVRPGGTISWNGDPLAGEMNVTATYTQRASLAPIVFNTGSGPTNAAVVPVTAVMNLTGPLLQPIIRLNLEFNDIPSSLEGDLAPFLSAIRNDEQELNRQVFSLVVFRQLTPVGSLAVTRLEGGNNALGNSLGQIISTQLGLLTSQIDPNLEISFNLNGLTAEDLQALQLRLSYSFLNGRLRVTREGSLGSNVGNGVAGGDGTQPIANAQSSLLGDLSLEYYLRPDGKFRAKLRYETTPRDLTGLSQANQTRAGVSLLHTEQFDSFRELVARKRLRRRDQNARKARELQIDDDPRTVL</sequence>
<evidence type="ECO:0000259" key="7">
    <source>
        <dbReference type="Pfam" id="PF04357"/>
    </source>
</evidence>
<evidence type="ECO:0000256" key="2">
    <source>
        <dbReference type="ARBA" id="ARBA00022692"/>
    </source>
</evidence>
<dbReference type="PANTHER" id="PTHR36985:SF1">
    <property type="entry name" value="TRANSLOCATION AND ASSEMBLY MODULE SUBUNIT TAMB"/>
    <property type="match status" value="1"/>
</dbReference>
<evidence type="ECO:0000313" key="8">
    <source>
        <dbReference type="EMBL" id="GGG56025.1"/>
    </source>
</evidence>
<evidence type="ECO:0000256" key="4">
    <source>
        <dbReference type="ARBA" id="ARBA00023136"/>
    </source>
</evidence>
<keyword evidence="3 6" id="KW-1133">Transmembrane helix</keyword>
<feature type="transmembrane region" description="Helical" evidence="6">
    <location>
        <begin position="37"/>
        <end position="60"/>
    </location>
</feature>
<evidence type="ECO:0000256" key="1">
    <source>
        <dbReference type="ARBA" id="ARBA00004167"/>
    </source>
</evidence>
<dbReference type="Pfam" id="PF04357">
    <property type="entry name" value="TamB"/>
    <property type="match status" value="1"/>
</dbReference>
<keyword evidence="9" id="KW-1185">Reference proteome</keyword>
<dbReference type="PANTHER" id="PTHR36985">
    <property type="entry name" value="TRANSLOCATION AND ASSEMBLY MODULE SUBUNIT TAMB"/>
    <property type="match status" value="1"/>
</dbReference>
<dbReference type="Pfam" id="PF05359">
    <property type="entry name" value="DUF748"/>
    <property type="match status" value="1"/>
</dbReference>
<gene>
    <name evidence="8" type="ORF">GCM10011378_35290</name>
</gene>
<evidence type="ECO:0000313" key="9">
    <source>
        <dbReference type="Proteomes" id="UP000601361"/>
    </source>
</evidence>
<dbReference type="Proteomes" id="UP000601361">
    <property type="component" value="Unassembled WGS sequence"/>
</dbReference>
<dbReference type="InterPro" id="IPR007452">
    <property type="entry name" value="TamB_C"/>
</dbReference>
<evidence type="ECO:0000256" key="5">
    <source>
        <dbReference type="SAM" id="MobiDB-lite"/>
    </source>
</evidence>
<reference evidence="9" key="1">
    <citation type="journal article" date="2019" name="Int. J. Syst. Evol. Microbiol.">
        <title>The Global Catalogue of Microorganisms (GCM) 10K type strain sequencing project: providing services to taxonomists for standard genome sequencing and annotation.</title>
        <authorList>
            <consortium name="The Broad Institute Genomics Platform"/>
            <consortium name="The Broad Institute Genome Sequencing Center for Infectious Disease"/>
            <person name="Wu L."/>
            <person name="Ma J."/>
        </authorList>
    </citation>
    <scope>NUCLEOTIDE SEQUENCE [LARGE SCALE GENOMIC DNA]</scope>
    <source>
        <strain evidence="9">CGMCC 1.12990</strain>
    </source>
</reference>
<dbReference type="InterPro" id="IPR008023">
    <property type="entry name" value="DUF748"/>
</dbReference>
<evidence type="ECO:0000256" key="3">
    <source>
        <dbReference type="ARBA" id="ARBA00022989"/>
    </source>
</evidence>
<protein>
    <submittedName>
        <fullName evidence="8">DUF490 domain-containing protein</fullName>
    </submittedName>
</protein>
<feature type="compositionally biased region" description="Basic and acidic residues" evidence="5">
    <location>
        <begin position="1540"/>
        <end position="1560"/>
    </location>
</feature>
<feature type="domain" description="Translocation and assembly module TamB C-terminal" evidence="7">
    <location>
        <begin position="1069"/>
        <end position="1511"/>
    </location>
</feature>
<comment type="subcellular location">
    <subcellularLocation>
        <location evidence="1">Membrane</location>
        <topology evidence="1">Single-pass membrane protein</topology>
    </subcellularLocation>
</comment>
<name>A0ABQ1X4X1_9BACT</name>
<proteinExistence type="predicted"/>
<comment type="caution">
    <text evidence="8">The sequence shown here is derived from an EMBL/GenBank/DDBJ whole genome shotgun (WGS) entry which is preliminary data.</text>
</comment>
<organism evidence="8 9">
    <name type="scientific">Hymenobacter glacieicola</name>
    <dbReference type="NCBI Taxonomy" id="1562124"/>
    <lineage>
        <taxon>Bacteria</taxon>
        <taxon>Pseudomonadati</taxon>
        <taxon>Bacteroidota</taxon>
        <taxon>Cytophagia</taxon>
        <taxon>Cytophagales</taxon>
        <taxon>Hymenobacteraceae</taxon>
        <taxon>Hymenobacter</taxon>
    </lineage>
</organism>
<dbReference type="EMBL" id="BMGS01000010">
    <property type="protein sequence ID" value="GGG56025.1"/>
    <property type="molecule type" value="Genomic_DNA"/>
</dbReference>
<keyword evidence="2 6" id="KW-0812">Transmembrane</keyword>